<dbReference type="InterPro" id="IPR033253">
    <property type="entry name" value="CFAP45"/>
</dbReference>
<keyword evidence="2" id="KW-0282">Flagellum</keyword>
<evidence type="ECO:0000313" key="10">
    <source>
        <dbReference type="EMBL" id="KAL3817710.1"/>
    </source>
</evidence>
<feature type="compositionally biased region" description="Polar residues" evidence="8">
    <location>
        <begin position="1"/>
        <end position="24"/>
    </location>
</feature>
<evidence type="ECO:0000256" key="8">
    <source>
        <dbReference type="SAM" id="MobiDB-lite"/>
    </source>
</evidence>
<dbReference type="Pfam" id="PF13868">
    <property type="entry name" value="TPH"/>
    <property type="match status" value="1"/>
</dbReference>
<evidence type="ECO:0000256" key="4">
    <source>
        <dbReference type="ARBA" id="ARBA00023069"/>
    </source>
</evidence>
<evidence type="ECO:0000256" key="3">
    <source>
        <dbReference type="ARBA" id="ARBA00023054"/>
    </source>
</evidence>
<feature type="region of interest" description="Disordered" evidence="8">
    <location>
        <begin position="357"/>
        <end position="382"/>
    </location>
</feature>
<dbReference type="AlphaFoldDB" id="A0ABD3RZQ5"/>
<dbReference type="PANTHER" id="PTHR15504">
    <property type="entry name" value="NASOPHARYNGEAL EPITHELIUM SPECIFIC PROTEIN 1"/>
    <property type="match status" value="1"/>
</dbReference>
<keyword evidence="11" id="KW-1185">Reference proteome</keyword>
<evidence type="ECO:0000256" key="5">
    <source>
        <dbReference type="ARBA" id="ARBA00023273"/>
    </source>
</evidence>
<evidence type="ECO:0000256" key="7">
    <source>
        <dbReference type="ARBA" id="ARBA00034142"/>
    </source>
</evidence>
<comment type="caution">
    <text evidence="10">The sequence shown here is derived from an EMBL/GenBank/DDBJ whole genome shotgun (WGS) entry which is preliminary data.</text>
</comment>
<keyword evidence="4" id="KW-0969">Cilium</keyword>
<dbReference type="InterPro" id="IPR043597">
    <property type="entry name" value="TPH_dom"/>
</dbReference>
<feature type="region of interest" description="Disordered" evidence="8">
    <location>
        <begin position="1"/>
        <end position="63"/>
    </location>
</feature>
<evidence type="ECO:0000256" key="6">
    <source>
        <dbReference type="ARBA" id="ARBA00034116"/>
    </source>
</evidence>
<feature type="domain" description="Trichohyalin-plectin-homology" evidence="9">
    <location>
        <begin position="151"/>
        <end position="491"/>
    </location>
</feature>
<protein>
    <recommendedName>
        <fullName evidence="7">Cilia- and flagella-associated protein 45</fullName>
    </recommendedName>
</protein>
<dbReference type="Proteomes" id="UP001530377">
    <property type="component" value="Unassembled WGS sequence"/>
</dbReference>
<organism evidence="10 11">
    <name type="scientific">Cyclostephanos tholiformis</name>
    <dbReference type="NCBI Taxonomy" id="382380"/>
    <lineage>
        <taxon>Eukaryota</taxon>
        <taxon>Sar</taxon>
        <taxon>Stramenopiles</taxon>
        <taxon>Ochrophyta</taxon>
        <taxon>Bacillariophyta</taxon>
        <taxon>Coscinodiscophyceae</taxon>
        <taxon>Thalassiosirophycidae</taxon>
        <taxon>Stephanodiscales</taxon>
        <taxon>Stephanodiscaceae</taxon>
        <taxon>Cyclostephanos</taxon>
    </lineage>
</organism>
<reference evidence="10 11" key="1">
    <citation type="submission" date="2024-10" db="EMBL/GenBank/DDBJ databases">
        <title>Updated reference genomes for cyclostephanoid diatoms.</title>
        <authorList>
            <person name="Roberts W.R."/>
            <person name="Alverson A.J."/>
        </authorList>
    </citation>
    <scope>NUCLEOTIDE SEQUENCE [LARGE SCALE GENOMIC DNA]</scope>
    <source>
        <strain evidence="10 11">AJA228-03</strain>
    </source>
</reference>
<evidence type="ECO:0000313" key="11">
    <source>
        <dbReference type="Proteomes" id="UP001530377"/>
    </source>
</evidence>
<gene>
    <name evidence="10" type="ORF">ACHAXA_011546</name>
</gene>
<evidence type="ECO:0000256" key="1">
    <source>
        <dbReference type="ARBA" id="ARBA00004230"/>
    </source>
</evidence>
<keyword evidence="5" id="KW-0966">Cell projection</keyword>
<dbReference type="PANTHER" id="PTHR15504:SF0">
    <property type="entry name" value="CILIA- AND FLAGELLA-ASSOCIATED PROTEIN 45"/>
    <property type="match status" value="1"/>
</dbReference>
<name>A0ABD3RZQ5_9STRA</name>
<keyword evidence="3" id="KW-0175">Coiled coil</keyword>
<evidence type="ECO:0000256" key="2">
    <source>
        <dbReference type="ARBA" id="ARBA00022846"/>
    </source>
</evidence>
<sequence>MWVLRTMTSNPKCSSVRSNGSSTYRRIASKSSVDESLFASKGRGTTTSSASRDGKIKSKASPVKNDSISLNELQRIKELASSPLARLHQMDDAEKNPDSKTFQREVAKARKEYMKQLELKEIEEQKKMGFQCDKAKLDRIRKQAQEKNDYEQDIVKLMKTCSERAMTFAIRDQQLKDKAEREKNEQDYEQRMILAMEIDRLQAIEAREVEEAQKLQKMIDARKIIEKQIEKRHQDKVLFEEARDQENREMLERIKSNQAQEEEEAKARRENALMARMEIIRANEEDAATKREQRLIEKREDEIMAAYVVEQDEKRRQREADAARAELKRTYELKMIPQERMVDRRSEMDEIRERRAMEDAERKYRQKQLAEAQKKKRDMDTLDMARTQQHQERLMRQRMEMEQKREEYESAIGHSRAMAEREKAESANAKKKNYELIKNLQEQIEQNESKRAALEKEKFHEGTTIKQQLAEERTKLEAVRDKMVLELKSKGIDERYLGEITSLDIGRIF</sequence>
<accession>A0ABD3RZQ5</accession>
<comment type="subcellular location">
    <subcellularLocation>
        <location evidence="1">Cell projection</location>
        <location evidence="1">Cilium</location>
        <location evidence="1">Flagellum</location>
    </subcellularLocation>
</comment>
<evidence type="ECO:0000259" key="9">
    <source>
        <dbReference type="Pfam" id="PF13868"/>
    </source>
</evidence>
<dbReference type="EMBL" id="JALLPB020000095">
    <property type="protein sequence ID" value="KAL3817710.1"/>
    <property type="molecule type" value="Genomic_DNA"/>
</dbReference>
<comment type="similarity">
    <text evidence="6">Belongs to the CFAP45 family.</text>
</comment>
<dbReference type="GO" id="GO:0031514">
    <property type="term" value="C:motile cilium"/>
    <property type="evidence" value="ECO:0007669"/>
    <property type="project" value="UniProtKB-SubCell"/>
</dbReference>
<proteinExistence type="inferred from homology"/>